<organism evidence="2 3">
    <name type="scientific">Streptococcus sanguinis</name>
    <dbReference type="NCBI Taxonomy" id="1305"/>
    <lineage>
        <taxon>Bacteria</taxon>
        <taxon>Bacillati</taxon>
        <taxon>Bacillota</taxon>
        <taxon>Bacilli</taxon>
        <taxon>Lactobacillales</taxon>
        <taxon>Streptococcaceae</taxon>
        <taxon>Streptococcus</taxon>
    </lineage>
</organism>
<name>A0A3P1S3S6_STRSA</name>
<proteinExistence type="predicted"/>
<dbReference type="Pfam" id="PF04956">
    <property type="entry name" value="TrbC"/>
    <property type="match status" value="1"/>
</dbReference>
<gene>
    <name evidence="2" type="ORF">EII39_07085</name>
</gene>
<keyword evidence="1" id="KW-0472">Membrane</keyword>
<evidence type="ECO:0000313" key="3">
    <source>
        <dbReference type="Proteomes" id="UP000277597"/>
    </source>
</evidence>
<protein>
    <submittedName>
        <fullName evidence="2">Conjugal transfer protein TrbC</fullName>
    </submittedName>
</protein>
<keyword evidence="1" id="KW-0812">Transmembrane</keyword>
<dbReference type="Proteomes" id="UP000277597">
    <property type="component" value="Unassembled WGS sequence"/>
</dbReference>
<sequence length="125" mass="13673">MSKHSKEVEDKMNLTKKFNSLKIKAQSFWLGLSLFLTGIPVTASAAGRNPFSKTKDLAQKGTTEIQGIAVYVAGFALVVTAVVYMVGGRELKAAMKKHWFHIAIAIVVIFAGVSGIEWLRDFVSN</sequence>
<dbReference type="InterPro" id="IPR007039">
    <property type="entry name" value="TrbC/VirB2"/>
</dbReference>
<feature type="transmembrane region" description="Helical" evidence="1">
    <location>
        <begin position="99"/>
        <end position="119"/>
    </location>
</feature>
<reference evidence="2 3" key="1">
    <citation type="submission" date="2018-11" db="EMBL/GenBank/DDBJ databases">
        <title>Genomes From Bacteria Associated with the Canine Oral Cavity: a Test Case for Automated Genome-Based Taxonomic Assignment.</title>
        <authorList>
            <person name="Coil D.A."/>
            <person name="Jospin G."/>
            <person name="Darling A.E."/>
            <person name="Wallis C."/>
            <person name="Davis I.J."/>
            <person name="Harris S."/>
            <person name="Eisen J.A."/>
            <person name="Holcombe L.J."/>
            <person name="O'Flynn C."/>
        </authorList>
    </citation>
    <scope>NUCLEOTIDE SEQUENCE [LARGE SCALE GENOMIC DNA]</scope>
    <source>
        <strain evidence="2 3">OH953</strain>
    </source>
</reference>
<feature type="transmembrane region" description="Helical" evidence="1">
    <location>
        <begin position="68"/>
        <end position="87"/>
    </location>
</feature>
<keyword evidence="1" id="KW-1133">Transmembrane helix</keyword>
<accession>A0A3P1S3S6</accession>
<evidence type="ECO:0000256" key="1">
    <source>
        <dbReference type="SAM" id="Phobius"/>
    </source>
</evidence>
<dbReference type="AlphaFoldDB" id="A0A3P1S3S6"/>
<dbReference type="EMBL" id="RQZI01000007">
    <property type="protein sequence ID" value="RRC91746.1"/>
    <property type="molecule type" value="Genomic_DNA"/>
</dbReference>
<comment type="caution">
    <text evidence="2">The sequence shown here is derived from an EMBL/GenBank/DDBJ whole genome shotgun (WGS) entry which is preliminary data.</text>
</comment>
<evidence type="ECO:0000313" key="2">
    <source>
        <dbReference type="EMBL" id="RRC91746.1"/>
    </source>
</evidence>